<gene>
    <name evidence="1" type="primary">Necator_chrX.g26557</name>
    <name evidence="2" type="synonym">Necator_2022.05.29.01.07.g58</name>
    <name evidence="1" type="ORF">RB195_026390</name>
    <name evidence="2" type="ORF">RB195_026506</name>
</gene>
<comment type="caution">
    <text evidence="1">The sequence shown here is derived from an EMBL/GenBank/DDBJ whole genome shotgun (WGS) entry which is preliminary data.</text>
</comment>
<protein>
    <submittedName>
        <fullName evidence="1">Uncharacterized protein</fullName>
    </submittedName>
</protein>
<evidence type="ECO:0000313" key="3">
    <source>
        <dbReference type="Proteomes" id="UP001303046"/>
    </source>
</evidence>
<dbReference type="EMBL" id="JAVFWL010000006">
    <property type="protein sequence ID" value="KAK6767088.1"/>
    <property type="molecule type" value="Genomic_DNA"/>
</dbReference>
<keyword evidence="3" id="KW-1185">Reference proteome</keyword>
<sequence length="67" mass="7408">MHFTFLVSEIAFGCLQRNNLFYTLRAYGAPGKFVALPDGVNQRMPAAVPTPAGWTPPLELVTEVTQR</sequence>
<evidence type="ECO:0000313" key="2">
    <source>
        <dbReference type="EMBL" id="KAK6767275.1"/>
    </source>
</evidence>
<dbReference type="EMBL" id="JAVFWL010000007">
    <property type="protein sequence ID" value="KAK6767275.1"/>
    <property type="molecule type" value="Genomic_DNA"/>
</dbReference>
<name>A0ABR1EWY0_NECAM</name>
<organism evidence="1 3">
    <name type="scientific">Necator americanus</name>
    <name type="common">Human hookworm</name>
    <dbReference type="NCBI Taxonomy" id="51031"/>
    <lineage>
        <taxon>Eukaryota</taxon>
        <taxon>Metazoa</taxon>
        <taxon>Ecdysozoa</taxon>
        <taxon>Nematoda</taxon>
        <taxon>Chromadorea</taxon>
        <taxon>Rhabditida</taxon>
        <taxon>Rhabditina</taxon>
        <taxon>Rhabditomorpha</taxon>
        <taxon>Strongyloidea</taxon>
        <taxon>Ancylostomatidae</taxon>
        <taxon>Bunostominae</taxon>
        <taxon>Necator</taxon>
    </lineage>
</organism>
<dbReference type="Proteomes" id="UP001303046">
    <property type="component" value="Unassembled WGS sequence"/>
</dbReference>
<evidence type="ECO:0000313" key="1">
    <source>
        <dbReference type="EMBL" id="KAK6767088.1"/>
    </source>
</evidence>
<reference evidence="1 3" key="1">
    <citation type="submission" date="2023-08" db="EMBL/GenBank/DDBJ databases">
        <title>A Necator americanus chromosomal reference genome.</title>
        <authorList>
            <person name="Ilik V."/>
            <person name="Petrzelkova K.J."/>
            <person name="Pardy F."/>
            <person name="Fuh T."/>
            <person name="Niatou-Singa F.S."/>
            <person name="Gouil Q."/>
            <person name="Baker L."/>
            <person name="Ritchie M.E."/>
            <person name="Jex A.R."/>
            <person name="Gazzola D."/>
            <person name="Li H."/>
            <person name="Toshio Fujiwara R."/>
            <person name="Zhan B."/>
            <person name="Aroian R.V."/>
            <person name="Pafco B."/>
            <person name="Schwarz E.M."/>
        </authorList>
    </citation>
    <scope>NUCLEOTIDE SEQUENCE [LARGE SCALE GENOMIC DNA]</scope>
    <source>
        <strain evidence="1 3">Aroian</strain>
        <tissue evidence="1">Whole animal</tissue>
    </source>
</reference>
<proteinExistence type="predicted"/>
<accession>A0ABR1EWY0</accession>